<sequence length="40" mass="4671">MKGKVDEIINVKYMPSDIDSYCYNIYSICTEWLILVSVSH</sequence>
<organism evidence="1 2">
    <name type="scientific">Candidatus Ichthyocystis hellenicum</name>
    <dbReference type="NCBI Taxonomy" id="1561003"/>
    <lineage>
        <taxon>Bacteria</taxon>
        <taxon>Pseudomonadati</taxon>
        <taxon>Pseudomonadota</taxon>
        <taxon>Betaproteobacteria</taxon>
        <taxon>Burkholderiales</taxon>
        <taxon>Candidatus Ichthyocystis</taxon>
    </lineage>
</organism>
<evidence type="ECO:0000313" key="2">
    <source>
        <dbReference type="Proteomes" id="UP000198651"/>
    </source>
</evidence>
<dbReference type="Proteomes" id="UP000198651">
    <property type="component" value="Chromosome I"/>
</dbReference>
<keyword evidence="2" id="KW-1185">Reference proteome</keyword>
<dbReference type="EMBL" id="LN906597">
    <property type="protein sequence ID" value="CUT18169.1"/>
    <property type="molecule type" value="Genomic_DNA"/>
</dbReference>
<name>A0A0S4M324_9BURK</name>
<accession>A0A0S4M324</accession>
<gene>
    <name evidence="1" type="ORF">Ark11_1365</name>
</gene>
<protein>
    <submittedName>
        <fullName evidence="1">Uncharacterized protein</fullName>
    </submittedName>
</protein>
<evidence type="ECO:0000313" key="1">
    <source>
        <dbReference type="EMBL" id="CUT18169.1"/>
    </source>
</evidence>
<dbReference type="AlphaFoldDB" id="A0A0S4M324"/>
<proteinExistence type="predicted"/>
<reference evidence="2" key="1">
    <citation type="submission" date="2015-11" db="EMBL/GenBank/DDBJ databases">
        <authorList>
            <person name="Seth-Smith H.M.B."/>
        </authorList>
    </citation>
    <scope>NUCLEOTIDE SEQUENCE [LARGE SCALE GENOMIC DNA]</scope>
    <source>
        <strain evidence="2">2013Ark11</strain>
    </source>
</reference>